<dbReference type="SMART" id="SM00320">
    <property type="entry name" value="WD40"/>
    <property type="match status" value="8"/>
</dbReference>
<dbReference type="InterPro" id="IPR036322">
    <property type="entry name" value="WD40_repeat_dom_sf"/>
</dbReference>
<evidence type="ECO:0000313" key="2">
    <source>
        <dbReference type="EMBL" id="NOV49260.1"/>
    </source>
</evidence>
<name>A0A6M2DUF8_XENCH</name>
<organism evidence="2">
    <name type="scientific">Xenopsylla cheopis</name>
    <name type="common">Oriental rat flea</name>
    <name type="synonym">Pulex cheopis</name>
    <dbReference type="NCBI Taxonomy" id="163159"/>
    <lineage>
        <taxon>Eukaryota</taxon>
        <taxon>Metazoa</taxon>
        <taxon>Ecdysozoa</taxon>
        <taxon>Arthropoda</taxon>
        <taxon>Hexapoda</taxon>
        <taxon>Insecta</taxon>
        <taxon>Pterygota</taxon>
        <taxon>Neoptera</taxon>
        <taxon>Endopterygota</taxon>
        <taxon>Siphonaptera</taxon>
        <taxon>Pulicidae</taxon>
        <taxon>Xenopsyllinae</taxon>
        <taxon>Xenopsylla</taxon>
    </lineage>
</organism>
<dbReference type="GO" id="GO:0032040">
    <property type="term" value="C:small-subunit processome"/>
    <property type="evidence" value="ECO:0007669"/>
    <property type="project" value="TreeGrafter"/>
</dbReference>
<dbReference type="InterPro" id="IPR015943">
    <property type="entry name" value="WD40/YVTN_repeat-like_dom_sf"/>
</dbReference>
<dbReference type="GO" id="GO:0003723">
    <property type="term" value="F:RNA binding"/>
    <property type="evidence" value="ECO:0007669"/>
    <property type="project" value="TreeGrafter"/>
</dbReference>
<proteinExistence type="predicted"/>
<protein>
    <submittedName>
        <fullName evidence="2">Putative u3 small nucleolar rna-associated protein 4</fullName>
    </submittedName>
</protein>
<accession>A0A6M2DUF8</accession>
<dbReference type="GO" id="GO:0034455">
    <property type="term" value="C:t-UTP complex"/>
    <property type="evidence" value="ECO:0007669"/>
    <property type="project" value="TreeGrafter"/>
</dbReference>
<dbReference type="Gene3D" id="2.130.10.10">
    <property type="entry name" value="YVTN repeat-like/Quinoprotein amine dehydrogenase"/>
    <property type="match status" value="2"/>
</dbReference>
<dbReference type="PANTHER" id="PTHR44163">
    <property type="entry name" value="U3 SMALL NUCLEOLAR RNA-ASSOCIATED PROTEIN 4 HOMOLOG"/>
    <property type="match status" value="1"/>
</dbReference>
<dbReference type="PANTHER" id="PTHR44163:SF1">
    <property type="entry name" value="U3 SMALL NUCLEOLAR RNA-ASSOCIATED PROTEIN 4 HOMOLOG"/>
    <property type="match status" value="1"/>
</dbReference>
<dbReference type="InterPro" id="IPR046351">
    <property type="entry name" value="UTP4"/>
</dbReference>
<dbReference type="EMBL" id="GIIL01005534">
    <property type="protein sequence ID" value="NOV49260.1"/>
    <property type="molecule type" value="Transcribed_RNA"/>
</dbReference>
<sequence length="682" mass="77482">MNWQVHNVRFYNLEPKMISCLAYCRQNSKLALTRQDASIEIWDLSYAPHLEKTIQGSADGSIEAIAWSRGRLISTGLGGFLVEWDLQMLCPKSTHAITGNAAWCLDVNKSNTQIVIGTEQGYLNLFLINNDSITYDKILDKQEGRILCCKFNSTGEYIVTGSIDVIRIWNVKSGHALHKMMTGRAESNKETIVWCLAITDDFTIISGDSRGRVTFWDGNLGEQVESWESHKADILTMCLCEDQQSFYCAGVDPNISHFMKIKVKKTGSDDVFKWVRSVHRKIHDHDVRALVLCDGKVVSGGVDCYLNISSYPPKVLHKYPPILQKPCVTVGMEKRLLLLRHHTHMVLWKLGVAKQSPSQTTRVMPLETSPQKLLLMYSKGEEHIVCCSISSNGKWLAYSTDTTFRIFKLILNDNDMCSVKRVESYINEFVKATRIVFTKDSSYIIVVTRRMTLEVASLFNEQVSHIQTITLAAVFNDLVHIVNASENYLVLAGLCGSLATYTQSSSDGKFISHRVLPRYHCPVTALEVSPCDYLVAIYSDHKMIEYDLKKKEFTDFSCILSNRHPKDWLNRSTIIDHITFDPLKKEMILLYDDTTICIIDKSKSFKHPVEDEPSKSVKLENGSNKHGDLSPTKPNFKIIKKYKHLVHLGWLAEKELVAVEINPLTFMEQLPPPIYDKKFGCM</sequence>
<evidence type="ECO:0000256" key="1">
    <source>
        <dbReference type="SAM" id="MobiDB-lite"/>
    </source>
</evidence>
<dbReference type="GO" id="GO:0030686">
    <property type="term" value="C:90S preribosome"/>
    <property type="evidence" value="ECO:0007669"/>
    <property type="project" value="InterPro"/>
</dbReference>
<dbReference type="AlphaFoldDB" id="A0A6M2DUF8"/>
<dbReference type="Pfam" id="PF00400">
    <property type="entry name" value="WD40"/>
    <property type="match status" value="2"/>
</dbReference>
<dbReference type="GO" id="GO:0000462">
    <property type="term" value="P:maturation of SSU-rRNA from tricistronic rRNA transcript (SSU-rRNA, 5.8S rRNA, LSU-rRNA)"/>
    <property type="evidence" value="ECO:0007669"/>
    <property type="project" value="InterPro"/>
</dbReference>
<reference evidence="2" key="1">
    <citation type="submission" date="2020-03" db="EMBL/GenBank/DDBJ databases">
        <title>Transcriptomic Profiling of the Digestive Tract of the Rat Flea, Xenopsylla cheopis, Following Blood Feeding and Infection with Yersinia pestis.</title>
        <authorList>
            <person name="Bland D.M."/>
            <person name="Martens C.A."/>
            <person name="Virtaneva K."/>
            <person name="Kanakabandi K."/>
            <person name="Long D."/>
            <person name="Rosenke R."/>
            <person name="Saturday G.A."/>
            <person name="Hoyt F.H."/>
            <person name="Bruno D.P."/>
            <person name="Ribeiro J.M.C."/>
            <person name="Hinnebusch J."/>
        </authorList>
    </citation>
    <scope>NUCLEOTIDE SEQUENCE</scope>
</reference>
<feature type="region of interest" description="Disordered" evidence="1">
    <location>
        <begin position="607"/>
        <end position="628"/>
    </location>
</feature>
<dbReference type="InterPro" id="IPR001680">
    <property type="entry name" value="WD40_rpt"/>
</dbReference>
<dbReference type="SUPFAM" id="SSF50978">
    <property type="entry name" value="WD40 repeat-like"/>
    <property type="match status" value="3"/>
</dbReference>